<protein>
    <submittedName>
        <fullName evidence="1">Uncharacterized protein</fullName>
    </submittedName>
</protein>
<evidence type="ECO:0000313" key="1">
    <source>
        <dbReference type="EMBL" id="SAK53836.1"/>
    </source>
</evidence>
<dbReference type="Proteomes" id="UP000054903">
    <property type="component" value="Unassembled WGS sequence"/>
</dbReference>
<dbReference type="GO" id="GO:0050482">
    <property type="term" value="P:arachidonate secretion"/>
    <property type="evidence" value="ECO:0007669"/>
    <property type="project" value="InterPro"/>
</dbReference>
<dbReference type="InterPro" id="IPR036444">
    <property type="entry name" value="PLipase_A2_dom_sf"/>
</dbReference>
<dbReference type="GO" id="GO:0004623">
    <property type="term" value="F:phospholipase A2 activity"/>
    <property type="evidence" value="ECO:0007669"/>
    <property type="project" value="InterPro"/>
</dbReference>
<keyword evidence="2" id="KW-1185">Reference proteome</keyword>
<gene>
    <name evidence="1" type="ORF">AWB77_01472</name>
</gene>
<reference evidence="1" key="1">
    <citation type="submission" date="2016-01" db="EMBL/GenBank/DDBJ databases">
        <authorList>
            <person name="Peeters C."/>
        </authorList>
    </citation>
    <scope>NUCLEOTIDE SEQUENCE</scope>
    <source>
        <strain evidence="1">LMG 29320</strain>
    </source>
</reference>
<dbReference type="OrthoDB" id="8248643at2"/>
<dbReference type="GO" id="GO:0006644">
    <property type="term" value="P:phospholipid metabolic process"/>
    <property type="evidence" value="ECO:0007669"/>
    <property type="project" value="InterPro"/>
</dbReference>
<proteinExistence type="predicted"/>
<dbReference type="EMBL" id="FCNX02000003">
    <property type="protein sequence ID" value="SAK53836.1"/>
    <property type="molecule type" value="Genomic_DNA"/>
</dbReference>
<name>A0A158A895_9BURK</name>
<comment type="caution">
    <text evidence="1">The sequence shown here is derived from an EMBL/GenBank/DDBJ whole genome shotgun (WGS) entry which is preliminary data.</text>
</comment>
<accession>A0A158A895</accession>
<organism evidence="1 2">
    <name type="scientific">Caballeronia fortuita</name>
    <dbReference type="NCBI Taxonomy" id="1777138"/>
    <lineage>
        <taxon>Bacteria</taxon>
        <taxon>Pseudomonadati</taxon>
        <taxon>Pseudomonadota</taxon>
        <taxon>Betaproteobacteria</taxon>
        <taxon>Burkholderiales</taxon>
        <taxon>Burkholderiaceae</taxon>
        <taxon>Caballeronia</taxon>
    </lineage>
</organism>
<sequence>MNTVTRAESRRTSWQGRKLARGIIFSAPIIACMSTLSACQPIADWTAGKIYASLSEPWESEAPRTFTSYPSSPETQAIIGAGGRSLDCSIPSWADVAFRTPSNSLSDVRLRFRQACVNHDFCYRHGFATYGYSQNDCDMMLQQSSYRLCRQVFQRDSVSKQSGAATKEKPFAFCEAEARKVLLGVALGGAGSYMGAGRSTYFEYDPMPSVADDYVVARAVPAKPQAQGSPIDMGIRTFYIKRNSVVMSALRDLNGMTIRAETSKSTVFPDQRIATPPQWVRTPGAATLASVARDNFADTSVAVYTFDYSTPFDGHPFGIRRCGADGGSGLRCLDMDADASVSKLVLLDDGIGLLSLSHRIGIPLQGSPKKLSGVTPTIILQHLAGPSEPEILRLDSRTVSANARFLQHDVLLESDANGKSTHAWVLARGMTVTMDGKHFEQTDEHEHAASTASSPCDDAVRNYRTCVAVARQELKAGGKVQLFAISPSEKNEPLNIIRLADGSAALVGLEWSADDFDRVINHKVPKDAARFRFWIPTNDGNLSEAGFTASLPDETRAGFLEMPAIVMNVHGVREPLLILTRVTALVDEDEANAEAANSRRLQLAHLETVISKIEGGSGKPLRVSRLGSAHCSIRIGDQLLLKDVTGARRIRQHANRAYDRSADATIESGTPAWRRGLLELGQRWKMSQIVASDPYEEAPSQTIALTAVFNGFTDMSIQMRLRIDEASAKFDRQLGGKGFADCEAGLDTMLVAMQ</sequence>
<evidence type="ECO:0000313" key="2">
    <source>
        <dbReference type="Proteomes" id="UP000054903"/>
    </source>
</evidence>
<dbReference type="RefSeq" id="WP_157694770.1">
    <property type="nucleotide sequence ID" value="NZ_FCNX02000003.1"/>
</dbReference>
<dbReference type="AlphaFoldDB" id="A0A158A895"/>
<dbReference type="Gene3D" id="1.20.90.10">
    <property type="entry name" value="Phospholipase A2 domain"/>
    <property type="match status" value="1"/>
</dbReference>